<evidence type="ECO:0000313" key="2">
    <source>
        <dbReference type="EMBL" id="DAD31537.1"/>
    </source>
</evidence>
<name>A0A822YGB4_NELNU</name>
<feature type="compositionally biased region" description="Pro residues" evidence="1">
    <location>
        <begin position="53"/>
        <end position="70"/>
    </location>
</feature>
<feature type="compositionally biased region" description="Pro residues" evidence="1">
    <location>
        <begin position="30"/>
        <end position="45"/>
    </location>
</feature>
<feature type="compositionally biased region" description="Low complexity" evidence="1">
    <location>
        <begin position="1"/>
        <end position="15"/>
    </location>
</feature>
<feature type="region of interest" description="Disordered" evidence="1">
    <location>
        <begin position="1"/>
        <end position="111"/>
    </location>
</feature>
<evidence type="ECO:0000256" key="1">
    <source>
        <dbReference type="SAM" id="MobiDB-lite"/>
    </source>
</evidence>
<dbReference type="Proteomes" id="UP000607653">
    <property type="component" value="Unassembled WGS sequence"/>
</dbReference>
<accession>A0A822YGB4</accession>
<proteinExistence type="predicted"/>
<comment type="caution">
    <text evidence="2">The sequence shown here is derived from an EMBL/GenBank/DDBJ whole genome shotgun (WGS) entry which is preliminary data.</text>
</comment>
<gene>
    <name evidence="2" type="ORF">HUJ06_010388</name>
</gene>
<sequence length="139" mass="15177">MKNTLPFPNLPLFPLVSQDPTVPNLSTPNPTLPLLPPLPQLPQLPPLSTRSIPPLPQLPQLPTLSPPLQPRLPGVPSLPPLLKEPTRTKTTERSNTTPMSDQKDEQPSCDKATCDELHSCAEAAMNPLLDIRDKPHSSK</sequence>
<dbReference type="AlphaFoldDB" id="A0A822YGB4"/>
<keyword evidence="3" id="KW-1185">Reference proteome</keyword>
<dbReference type="EMBL" id="DUZY01000003">
    <property type="protein sequence ID" value="DAD31537.1"/>
    <property type="molecule type" value="Genomic_DNA"/>
</dbReference>
<feature type="compositionally biased region" description="Basic and acidic residues" evidence="1">
    <location>
        <begin position="101"/>
        <end position="111"/>
    </location>
</feature>
<protein>
    <submittedName>
        <fullName evidence="2">Uncharacterized protein</fullName>
    </submittedName>
</protein>
<organism evidence="2 3">
    <name type="scientific">Nelumbo nucifera</name>
    <name type="common">Sacred lotus</name>
    <dbReference type="NCBI Taxonomy" id="4432"/>
    <lineage>
        <taxon>Eukaryota</taxon>
        <taxon>Viridiplantae</taxon>
        <taxon>Streptophyta</taxon>
        <taxon>Embryophyta</taxon>
        <taxon>Tracheophyta</taxon>
        <taxon>Spermatophyta</taxon>
        <taxon>Magnoliopsida</taxon>
        <taxon>Proteales</taxon>
        <taxon>Nelumbonaceae</taxon>
        <taxon>Nelumbo</taxon>
    </lineage>
</organism>
<evidence type="ECO:0000313" key="3">
    <source>
        <dbReference type="Proteomes" id="UP000607653"/>
    </source>
</evidence>
<reference evidence="2 3" key="1">
    <citation type="journal article" date="2020" name="Mol. Biol. Evol.">
        <title>Distinct Expression and Methylation Patterns for Genes with Different Fates following a Single Whole-Genome Duplication in Flowering Plants.</title>
        <authorList>
            <person name="Shi T."/>
            <person name="Rahmani R.S."/>
            <person name="Gugger P.F."/>
            <person name="Wang M."/>
            <person name="Li H."/>
            <person name="Zhang Y."/>
            <person name="Li Z."/>
            <person name="Wang Q."/>
            <person name="Van de Peer Y."/>
            <person name="Marchal K."/>
            <person name="Chen J."/>
        </authorList>
    </citation>
    <scope>NUCLEOTIDE SEQUENCE [LARGE SCALE GENOMIC DNA]</scope>
    <source>
        <tissue evidence="2">Leaf</tissue>
    </source>
</reference>